<feature type="binding site" evidence="7">
    <location>
        <position position="382"/>
    </location>
    <ligand>
        <name>ATP</name>
        <dbReference type="ChEBI" id="CHEBI:30616"/>
    </ligand>
</feature>
<dbReference type="STRING" id="137246.A0A401S486"/>
<feature type="binding site" evidence="7">
    <location>
        <begin position="308"/>
        <end position="311"/>
    </location>
    <ligand>
        <name>ATP</name>
        <dbReference type="ChEBI" id="CHEBI:30616"/>
    </ligand>
</feature>
<evidence type="ECO:0000256" key="2">
    <source>
        <dbReference type="ARBA" id="ARBA00006557"/>
    </source>
</evidence>
<dbReference type="Proteomes" id="UP000287033">
    <property type="component" value="Unassembled WGS sequence"/>
</dbReference>
<dbReference type="GO" id="GO:0005794">
    <property type="term" value="C:Golgi apparatus"/>
    <property type="evidence" value="ECO:0007669"/>
    <property type="project" value="UniProtKB-SubCell"/>
</dbReference>
<keyword evidence="5" id="KW-0325">Glycoprotein</keyword>
<dbReference type="OMA" id="NVCLFAR"/>
<organism evidence="10 11">
    <name type="scientific">Chiloscyllium punctatum</name>
    <name type="common">Brownbanded bambooshark</name>
    <name type="synonym">Hemiscyllium punctatum</name>
    <dbReference type="NCBI Taxonomy" id="137246"/>
    <lineage>
        <taxon>Eukaryota</taxon>
        <taxon>Metazoa</taxon>
        <taxon>Chordata</taxon>
        <taxon>Craniata</taxon>
        <taxon>Vertebrata</taxon>
        <taxon>Chondrichthyes</taxon>
        <taxon>Elasmobranchii</taxon>
        <taxon>Galeomorphii</taxon>
        <taxon>Galeoidea</taxon>
        <taxon>Orectolobiformes</taxon>
        <taxon>Hemiscylliidae</taxon>
        <taxon>Chiloscyllium</taxon>
    </lineage>
</organism>
<sequence length="509" mass="58830">MWGARSRFLIVLLFSTAFTIDLLFNILPKLQQRSIRNLRCPCEESFNSSAVLRGSPPLNTTLSKLRQLFSHPLYREQKVARGTGEPLVEKDDAVKYCNYKAKAANRRRARRGDTGTKYQSRVYLASNWLKFHLAIDRYGLYPRLEPFIDDLLEDLAVVDISDVDYTYDEKALNGRCNCKEVVKPSGVHLKLLLKFQNFGKAIFKPMKQKREDETPADVFYFVDIQRHNAEIAAFHLDRILDFRRVPPVAGRKLNLSREVRDLTRNEDLKGTFFISPENNVCFFARCLYSCKTEYAVCGKPHLLEGSVSAFLPDLHIAQRELIENPWSRSYTFADKKEWETNPNYCEKIKRTPPYNTGSRLLNVIDMAIFDFLTGNMDRHHFEVFTKFGKDGYIIHFDNARGFGKHSHDELSILAPLIQCCRIKKSTLLRLKLLSQPDYRLSDVMRESLLHDALSPVLTEPHLLALDRRLQAVLKAVQKCLQQHGFDDVIKDDVGDEFDYMDFNSNAVAR</sequence>
<evidence type="ECO:0000256" key="8">
    <source>
        <dbReference type="PIRSR" id="PIRSR624869-3"/>
    </source>
</evidence>
<dbReference type="AlphaFoldDB" id="A0A401S486"/>
<evidence type="ECO:0000256" key="4">
    <source>
        <dbReference type="ARBA" id="ARBA00023157"/>
    </source>
</evidence>
<reference evidence="10 11" key="1">
    <citation type="journal article" date="2018" name="Nat. Ecol. Evol.">
        <title>Shark genomes provide insights into elasmobranch evolution and the origin of vertebrates.</title>
        <authorList>
            <person name="Hara Y"/>
            <person name="Yamaguchi K"/>
            <person name="Onimaru K"/>
            <person name="Kadota M"/>
            <person name="Koyanagi M"/>
            <person name="Keeley SD"/>
            <person name="Tatsumi K"/>
            <person name="Tanaka K"/>
            <person name="Motone F"/>
            <person name="Kageyama Y"/>
            <person name="Nozu R"/>
            <person name="Adachi N"/>
            <person name="Nishimura O"/>
            <person name="Nakagawa R"/>
            <person name="Tanegashima C"/>
            <person name="Kiyatake I"/>
            <person name="Matsumoto R"/>
            <person name="Murakumo K"/>
            <person name="Nishida K"/>
            <person name="Terakita A"/>
            <person name="Kuratani S"/>
            <person name="Sato K"/>
            <person name="Hyodo S Kuraku.S."/>
        </authorList>
    </citation>
    <scope>NUCLEOTIDE SEQUENCE [LARGE SCALE GENOMIC DNA]</scope>
</reference>
<dbReference type="GO" id="GO:0046872">
    <property type="term" value="F:metal ion binding"/>
    <property type="evidence" value="ECO:0007669"/>
    <property type="project" value="UniProtKB-KW"/>
</dbReference>
<protein>
    <recommendedName>
        <fullName evidence="9">FAM20 C-terminal domain-containing protein</fullName>
    </recommendedName>
</protein>
<dbReference type="OrthoDB" id="8583677at2759"/>
<feature type="binding site" evidence="7">
    <location>
        <position position="204"/>
    </location>
    <ligand>
        <name>ATP</name>
        <dbReference type="ChEBI" id="CHEBI:30616"/>
    </ligand>
</feature>
<evidence type="ECO:0000256" key="3">
    <source>
        <dbReference type="ARBA" id="ARBA00023034"/>
    </source>
</evidence>
<dbReference type="EMBL" id="BEZZ01000080">
    <property type="protein sequence ID" value="GCC25223.1"/>
    <property type="molecule type" value="Genomic_DNA"/>
</dbReference>
<dbReference type="InterPro" id="IPR024869">
    <property type="entry name" value="FAM20"/>
</dbReference>
<evidence type="ECO:0000259" key="9">
    <source>
        <dbReference type="Pfam" id="PF06702"/>
    </source>
</evidence>
<keyword evidence="11" id="KW-1185">Reference proteome</keyword>
<evidence type="ECO:0000313" key="10">
    <source>
        <dbReference type="EMBL" id="GCC25223.1"/>
    </source>
</evidence>
<proteinExistence type="inferred from homology"/>
<name>A0A401S486_CHIPU</name>
<dbReference type="Pfam" id="PF06702">
    <property type="entry name" value="Fam20C"/>
    <property type="match status" value="1"/>
</dbReference>
<gene>
    <name evidence="10" type="ORF">chiPu_0003631</name>
</gene>
<evidence type="ECO:0000313" key="11">
    <source>
        <dbReference type="Proteomes" id="UP000287033"/>
    </source>
</evidence>
<dbReference type="PANTHER" id="PTHR12450:SF12">
    <property type="entry name" value="PSEUDOKINASE FAM20A"/>
    <property type="match status" value="1"/>
</dbReference>
<keyword evidence="7" id="KW-0547">Nucleotide-binding</keyword>
<dbReference type="InterPro" id="IPR009581">
    <property type="entry name" value="FAM20_C"/>
</dbReference>
<comment type="caution">
    <text evidence="10">The sequence shown here is derived from an EMBL/GenBank/DDBJ whole genome shotgun (WGS) entry which is preliminary data.</text>
</comment>
<comment type="cofactor">
    <cofactor evidence="8">
        <name>Mn(2+)</name>
        <dbReference type="ChEBI" id="CHEBI:29035"/>
    </cofactor>
</comment>
<dbReference type="GO" id="GO:0005524">
    <property type="term" value="F:ATP binding"/>
    <property type="evidence" value="ECO:0007669"/>
    <property type="project" value="UniProtKB-KW"/>
</dbReference>
<feature type="binding site" evidence="8">
    <location>
        <position position="397"/>
    </location>
    <ligand>
        <name>Mn(2+)</name>
        <dbReference type="ChEBI" id="CHEBI:29035"/>
    </ligand>
</feature>
<accession>A0A401S486</accession>
<feature type="binding site" evidence="7">
    <location>
        <position position="397"/>
    </location>
    <ligand>
        <name>ATP</name>
        <dbReference type="ChEBI" id="CHEBI:30616"/>
    </ligand>
</feature>
<comment type="similarity">
    <text evidence="2">Belongs to the FAM20 family.</text>
</comment>
<dbReference type="GO" id="GO:0043539">
    <property type="term" value="F:protein serine/threonine kinase activator activity"/>
    <property type="evidence" value="ECO:0007669"/>
    <property type="project" value="TreeGrafter"/>
</dbReference>
<keyword evidence="3" id="KW-0333">Golgi apparatus</keyword>
<comment type="subcellular location">
    <subcellularLocation>
        <location evidence="1">Golgi apparatus</location>
    </subcellularLocation>
</comment>
<keyword evidence="7" id="KW-0067">ATP-binding</keyword>
<keyword evidence="8" id="KW-0479">Metal-binding</keyword>
<evidence type="ECO:0000256" key="6">
    <source>
        <dbReference type="PIRSR" id="PIRSR624869-1"/>
    </source>
</evidence>
<dbReference type="PANTHER" id="PTHR12450">
    <property type="entry name" value="DENTIN MATRIX PROTEIN 4 PROTEIN FAM20"/>
    <property type="match status" value="1"/>
</dbReference>
<feature type="active site" evidence="6">
    <location>
        <position position="377"/>
    </location>
</feature>
<keyword evidence="8" id="KW-0464">Manganese</keyword>
<evidence type="ECO:0000256" key="5">
    <source>
        <dbReference type="ARBA" id="ARBA00023180"/>
    </source>
</evidence>
<feature type="domain" description="FAM20 C-terminal" evidence="9">
    <location>
        <begin position="272"/>
        <end position="488"/>
    </location>
</feature>
<evidence type="ECO:0000256" key="1">
    <source>
        <dbReference type="ARBA" id="ARBA00004555"/>
    </source>
</evidence>
<dbReference type="GO" id="GO:0070166">
    <property type="term" value="P:enamel mineralization"/>
    <property type="evidence" value="ECO:0007669"/>
    <property type="project" value="TreeGrafter"/>
</dbReference>
<evidence type="ECO:0000256" key="7">
    <source>
        <dbReference type="PIRSR" id="PIRSR624869-2"/>
    </source>
</evidence>
<keyword evidence="4" id="KW-1015">Disulfide bond</keyword>